<feature type="transmembrane region" description="Helical" evidence="1">
    <location>
        <begin position="96"/>
        <end position="116"/>
    </location>
</feature>
<keyword evidence="1" id="KW-1133">Transmembrane helix</keyword>
<dbReference type="EMBL" id="BRYB01006664">
    <property type="protein sequence ID" value="GMI54568.1"/>
    <property type="molecule type" value="Genomic_DNA"/>
</dbReference>
<name>A0ABQ6NB87_9STRA</name>
<protein>
    <submittedName>
        <fullName evidence="2">Uncharacterized protein</fullName>
    </submittedName>
</protein>
<dbReference type="Proteomes" id="UP001165060">
    <property type="component" value="Unassembled WGS sequence"/>
</dbReference>
<sequence>YRVWSRWEKLLYIGTVPNNDWKDDANNKKLNSGEGDTPVFKNHDLLAGTNPMKIFAKEVAFTICLYTMYRNTRVCIKNKNYVAAFIRFFEGFLNSLAFTFQCSFPFLVLATCFYFPSCY</sequence>
<reference evidence="2 3" key="1">
    <citation type="journal article" date="2023" name="Commun. Biol.">
        <title>Genome analysis of Parmales, the sister group of diatoms, reveals the evolutionary specialization of diatoms from phago-mixotrophs to photoautotrophs.</title>
        <authorList>
            <person name="Ban H."/>
            <person name="Sato S."/>
            <person name="Yoshikawa S."/>
            <person name="Yamada K."/>
            <person name="Nakamura Y."/>
            <person name="Ichinomiya M."/>
            <person name="Sato N."/>
            <person name="Blanc-Mathieu R."/>
            <person name="Endo H."/>
            <person name="Kuwata A."/>
            <person name="Ogata H."/>
        </authorList>
    </citation>
    <scope>NUCLEOTIDE SEQUENCE [LARGE SCALE GENOMIC DNA]</scope>
</reference>
<keyword evidence="1" id="KW-0472">Membrane</keyword>
<comment type="caution">
    <text evidence="2">The sequence shown here is derived from an EMBL/GenBank/DDBJ whole genome shotgun (WGS) entry which is preliminary data.</text>
</comment>
<gene>
    <name evidence="2" type="ORF">TeGR_g15171</name>
</gene>
<keyword evidence="3" id="KW-1185">Reference proteome</keyword>
<organism evidence="2 3">
    <name type="scientific">Tetraparma gracilis</name>
    <dbReference type="NCBI Taxonomy" id="2962635"/>
    <lineage>
        <taxon>Eukaryota</taxon>
        <taxon>Sar</taxon>
        <taxon>Stramenopiles</taxon>
        <taxon>Ochrophyta</taxon>
        <taxon>Bolidophyceae</taxon>
        <taxon>Parmales</taxon>
        <taxon>Triparmaceae</taxon>
        <taxon>Tetraparma</taxon>
    </lineage>
</organism>
<feature type="non-terminal residue" evidence="2">
    <location>
        <position position="1"/>
    </location>
</feature>
<proteinExistence type="predicted"/>
<accession>A0ABQ6NB87</accession>
<evidence type="ECO:0000313" key="3">
    <source>
        <dbReference type="Proteomes" id="UP001165060"/>
    </source>
</evidence>
<evidence type="ECO:0000256" key="1">
    <source>
        <dbReference type="SAM" id="Phobius"/>
    </source>
</evidence>
<keyword evidence="1" id="KW-0812">Transmembrane</keyword>
<evidence type="ECO:0000313" key="2">
    <source>
        <dbReference type="EMBL" id="GMI54568.1"/>
    </source>
</evidence>